<feature type="transmembrane region" description="Helical" evidence="10">
    <location>
        <begin position="189"/>
        <end position="208"/>
    </location>
</feature>
<dbReference type="PRINTS" id="PR01411">
    <property type="entry name" value="CCMFBIOGNSIS"/>
</dbReference>
<dbReference type="InterPro" id="IPR032523">
    <property type="entry name" value="CcmF_C"/>
</dbReference>
<dbReference type="Proteomes" id="UP000886042">
    <property type="component" value="Unassembled WGS sequence"/>
</dbReference>
<evidence type="ECO:0000256" key="5">
    <source>
        <dbReference type="ARBA" id="ARBA00022692"/>
    </source>
</evidence>
<feature type="transmembrane region" description="Helical" evidence="10">
    <location>
        <begin position="84"/>
        <end position="106"/>
    </location>
</feature>
<dbReference type="AlphaFoldDB" id="A0A7C3CBX1"/>
<feature type="domain" description="Cytochrome c assembly protein" evidence="11">
    <location>
        <begin position="3"/>
        <end position="172"/>
    </location>
</feature>
<feature type="transmembrane region" description="Helical" evidence="10">
    <location>
        <begin position="126"/>
        <end position="143"/>
    </location>
</feature>
<evidence type="ECO:0000313" key="13">
    <source>
        <dbReference type="EMBL" id="HFB54765.1"/>
    </source>
</evidence>
<feature type="transmembrane region" description="Helical" evidence="10">
    <location>
        <begin position="302"/>
        <end position="321"/>
    </location>
</feature>
<evidence type="ECO:0000256" key="9">
    <source>
        <dbReference type="ARBA" id="ARBA00037230"/>
    </source>
</evidence>
<evidence type="ECO:0000259" key="11">
    <source>
        <dbReference type="Pfam" id="PF01578"/>
    </source>
</evidence>
<dbReference type="Pfam" id="PF16327">
    <property type="entry name" value="CcmF_C"/>
    <property type="match status" value="1"/>
</dbReference>
<evidence type="ECO:0000256" key="1">
    <source>
        <dbReference type="ARBA" id="ARBA00004429"/>
    </source>
</evidence>
<dbReference type="PANTHER" id="PTHR43653">
    <property type="entry name" value="CYTOCHROME C ASSEMBLY PROTEIN-RELATED"/>
    <property type="match status" value="1"/>
</dbReference>
<organism evidence="13">
    <name type="scientific">Hellea balneolensis</name>
    <dbReference type="NCBI Taxonomy" id="287478"/>
    <lineage>
        <taxon>Bacteria</taxon>
        <taxon>Pseudomonadati</taxon>
        <taxon>Pseudomonadota</taxon>
        <taxon>Alphaproteobacteria</taxon>
        <taxon>Maricaulales</taxon>
        <taxon>Robiginitomaculaceae</taxon>
        <taxon>Hellea</taxon>
    </lineage>
</organism>
<evidence type="ECO:0000256" key="7">
    <source>
        <dbReference type="ARBA" id="ARBA00022989"/>
    </source>
</evidence>
<feature type="transmembrane region" description="Helical" evidence="10">
    <location>
        <begin position="229"/>
        <end position="251"/>
    </location>
</feature>
<gene>
    <name evidence="13" type="ORF">ENJ46_02485</name>
</gene>
<feature type="transmembrane region" description="Helical" evidence="10">
    <location>
        <begin position="495"/>
        <end position="516"/>
    </location>
</feature>
<feature type="transmembrane region" description="Helical" evidence="10">
    <location>
        <begin position="150"/>
        <end position="169"/>
    </location>
</feature>
<protein>
    <submittedName>
        <fullName evidence="13">Heme lyase CcmF/NrfE family subunit</fullName>
    </submittedName>
</protein>
<feature type="non-terminal residue" evidence="13">
    <location>
        <position position="1"/>
    </location>
</feature>
<comment type="similarity">
    <text evidence="2">Belongs to the CcmF/CycK/Ccl1/NrfE/CcsA family.</text>
</comment>
<keyword evidence="3" id="KW-1003">Cell membrane</keyword>
<comment type="caution">
    <text evidence="13">The sequence shown here is derived from an EMBL/GenBank/DDBJ whole genome shotgun (WGS) entry which is preliminary data.</text>
</comment>
<dbReference type="GO" id="GO:0017004">
    <property type="term" value="P:cytochrome complex assembly"/>
    <property type="evidence" value="ECO:0007669"/>
    <property type="project" value="UniProtKB-KW"/>
</dbReference>
<feature type="transmembrane region" description="Helical" evidence="10">
    <location>
        <begin position="52"/>
        <end position="72"/>
    </location>
</feature>
<evidence type="ECO:0000256" key="4">
    <source>
        <dbReference type="ARBA" id="ARBA00022519"/>
    </source>
</evidence>
<keyword evidence="6" id="KW-0201">Cytochrome c-type biogenesis</keyword>
<dbReference type="GO" id="GO:0020037">
    <property type="term" value="F:heme binding"/>
    <property type="evidence" value="ECO:0007669"/>
    <property type="project" value="InterPro"/>
</dbReference>
<keyword evidence="7 10" id="KW-1133">Transmembrane helix</keyword>
<evidence type="ECO:0000256" key="2">
    <source>
        <dbReference type="ARBA" id="ARBA00009186"/>
    </source>
</evidence>
<dbReference type="PRINTS" id="PR01410">
    <property type="entry name" value="CCBIOGENESIS"/>
</dbReference>
<dbReference type="EMBL" id="DRMN01000164">
    <property type="protein sequence ID" value="HFB54765.1"/>
    <property type="molecule type" value="Genomic_DNA"/>
</dbReference>
<keyword evidence="13" id="KW-0456">Lyase</keyword>
<feature type="domain" description="Cytochrome c-type biogenesis protein CcmF C-terminal" evidence="12">
    <location>
        <begin position="192"/>
        <end position="517"/>
    </location>
</feature>
<keyword evidence="5 10" id="KW-0812">Transmembrane</keyword>
<dbReference type="InterPro" id="IPR002541">
    <property type="entry name" value="Cyt_c_assembly"/>
</dbReference>
<proteinExistence type="inferred from homology"/>
<comment type="function">
    <text evidence="9">Required for the biogenesis of c-type cytochromes. Possible subunit of a heme lyase.</text>
</comment>
<evidence type="ECO:0000256" key="3">
    <source>
        <dbReference type="ARBA" id="ARBA00022475"/>
    </source>
</evidence>
<dbReference type="InterPro" id="IPR003568">
    <property type="entry name" value="Cyt_c_biogenesis_CcmF"/>
</dbReference>
<evidence type="ECO:0000256" key="10">
    <source>
        <dbReference type="SAM" id="Phobius"/>
    </source>
</evidence>
<feature type="transmembrane region" description="Helical" evidence="10">
    <location>
        <begin position="327"/>
        <end position="344"/>
    </location>
</feature>
<dbReference type="Pfam" id="PF01578">
    <property type="entry name" value="Cytochrom_C_asm"/>
    <property type="match status" value="1"/>
</dbReference>
<comment type="subcellular location">
    <subcellularLocation>
        <location evidence="1">Cell inner membrane</location>
        <topology evidence="1">Multi-pass membrane protein</topology>
    </subcellularLocation>
</comment>
<feature type="transmembrane region" description="Helical" evidence="10">
    <location>
        <begin position="370"/>
        <end position="394"/>
    </location>
</feature>
<keyword evidence="4" id="KW-0997">Cell inner membrane</keyword>
<dbReference type="GO" id="GO:0015232">
    <property type="term" value="F:heme transmembrane transporter activity"/>
    <property type="evidence" value="ECO:0007669"/>
    <property type="project" value="InterPro"/>
</dbReference>
<evidence type="ECO:0000256" key="8">
    <source>
        <dbReference type="ARBA" id="ARBA00023136"/>
    </source>
</evidence>
<sequence>RALAVQGMIGTGFLTFILFTSNPFERLNPVPINGNGLNPLLQDPGLAFHPPFLYLGYVGFSMAFSFSVAALIEGRVDAVWARWLRPWVIVAWSFLTIGITMGSIWAYYELGWGGWWMWDPVENVSFLPWLVGTALLHSILVLGKRHTMANWTILLGIAAFSLSLIGTFVVRSGVLTSVHAFAVDPARGVFILALLGVATGGGLILYALRAHTLRGGPGFEMVSKEGGLVLNNLLLVTATATVFLGTFYPLLLDAFANEKISVGAPYFDASFAPIMLVLIIFMGVGPLVKWRADTFARLRKHILISLVLFAIVAGLVAWLGASVLGGLSIGLAAYLAFGTLVAFGRKIGMGQKDANLQNVLTRLKAQPGPVYGFLLAHLGIAVTLIGVTAMSVWATDTAKVLKLGESLDVGGYTLQLNKMSSGKAANYKFLTSEIDITKKDQKIGTLRSERRLYTVRGMVTTEAGIRVRPSKNIYVGIGDGDPEKGWVVRAYVHPLVNWIWVGCLMMALAGFVSLIGRRQS</sequence>
<evidence type="ECO:0000259" key="12">
    <source>
        <dbReference type="Pfam" id="PF16327"/>
    </source>
</evidence>
<evidence type="ECO:0000256" key="6">
    <source>
        <dbReference type="ARBA" id="ARBA00022748"/>
    </source>
</evidence>
<dbReference type="PANTHER" id="PTHR43653:SF1">
    <property type="entry name" value="CYTOCHROME C-TYPE BIOGENESIS PROTEIN CCMF"/>
    <property type="match status" value="1"/>
</dbReference>
<feature type="transmembrane region" description="Helical" evidence="10">
    <location>
        <begin position="271"/>
        <end position="290"/>
    </location>
</feature>
<dbReference type="InterPro" id="IPR003567">
    <property type="entry name" value="Cyt_c_biogenesis"/>
</dbReference>
<dbReference type="GO" id="GO:0016829">
    <property type="term" value="F:lyase activity"/>
    <property type="evidence" value="ECO:0007669"/>
    <property type="project" value="UniProtKB-KW"/>
</dbReference>
<accession>A0A7C3CBX1</accession>
<keyword evidence="8 10" id="KW-0472">Membrane</keyword>
<name>A0A7C3CBX1_9PROT</name>
<reference evidence="13" key="1">
    <citation type="journal article" date="2020" name="mSystems">
        <title>Genome- and Community-Level Interaction Insights into Carbon Utilization and Element Cycling Functions of Hydrothermarchaeota in Hydrothermal Sediment.</title>
        <authorList>
            <person name="Zhou Z."/>
            <person name="Liu Y."/>
            <person name="Xu W."/>
            <person name="Pan J."/>
            <person name="Luo Z.H."/>
            <person name="Li M."/>
        </authorList>
    </citation>
    <scope>NUCLEOTIDE SEQUENCE [LARGE SCALE GENOMIC DNA]</scope>
    <source>
        <strain evidence="13">HyVt-489</strain>
    </source>
</reference>
<dbReference type="GO" id="GO:0005886">
    <property type="term" value="C:plasma membrane"/>
    <property type="evidence" value="ECO:0007669"/>
    <property type="project" value="UniProtKB-SubCell"/>
</dbReference>